<dbReference type="PANTHER" id="PTHR42715:SF10">
    <property type="entry name" value="BETA-GLUCOSIDASE"/>
    <property type="match status" value="1"/>
</dbReference>
<evidence type="ECO:0000259" key="5">
    <source>
        <dbReference type="SMART" id="SM01217"/>
    </source>
</evidence>
<dbReference type="Pfam" id="PF00933">
    <property type="entry name" value="Glyco_hydro_3"/>
    <property type="match status" value="1"/>
</dbReference>
<protein>
    <submittedName>
        <fullName evidence="6">Beta-glucosidase</fullName>
    </submittedName>
</protein>
<dbReference type="SMART" id="SM01217">
    <property type="entry name" value="Fn3_like"/>
    <property type="match status" value="1"/>
</dbReference>
<evidence type="ECO:0000313" key="7">
    <source>
        <dbReference type="Proteomes" id="UP000268727"/>
    </source>
</evidence>
<evidence type="ECO:0000256" key="3">
    <source>
        <dbReference type="ARBA" id="ARBA00023277"/>
    </source>
</evidence>
<dbReference type="InterPro" id="IPR001764">
    <property type="entry name" value="Glyco_hydro_3_N"/>
</dbReference>
<dbReference type="InterPro" id="IPR017853">
    <property type="entry name" value="GH"/>
</dbReference>
<evidence type="ECO:0000313" key="6">
    <source>
        <dbReference type="EMBL" id="ROP34803.1"/>
    </source>
</evidence>
<reference evidence="6 7" key="1">
    <citation type="submission" date="2018-11" db="EMBL/GenBank/DDBJ databases">
        <title>Sequencing the genomes of 1000 actinobacteria strains.</title>
        <authorList>
            <person name="Klenk H.-P."/>
        </authorList>
    </citation>
    <scope>NUCLEOTIDE SEQUENCE [LARGE SCALE GENOMIC DNA]</scope>
    <source>
        <strain evidence="6 7">DSM 44231</strain>
    </source>
</reference>
<keyword evidence="2 4" id="KW-0378">Hydrolase</keyword>
<dbReference type="InterPro" id="IPR013783">
    <property type="entry name" value="Ig-like_fold"/>
</dbReference>
<dbReference type="RefSeq" id="WP_123741060.1">
    <property type="nucleotide sequence ID" value="NZ_RJKM01000001.1"/>
</dbReference>
<dbReference type="Gene3D" id="3.40.50.1700">
    <property type="entry name" value="Glycoside hydrolase family 3 C-terminal domain"/>
    <property type="match status" value="1"/>
</dbReference>
<feature type="domain" description="Fibronectin type III-like" evidence="5">
    <location>
        <begin position="579"/>
        <end position="649"/>
    </location>
</feature>
<dbReference type="GO" id="GO:0005975">
    <property type="term" value="P:carbohydrate metabolic process"/>
    <property type="evidence" value="ECO:0007669"/>
    <property type="project" value="InterPro"/>
</dbReference>
<dbReference type="InterPro" id="IPR036881">
    <property type="entry name" value="Glyco_hydro_3_C_sf"/>
</dbReference>
<sequence>MADHEAERPPLALKASLTSGSDTWHSTGAPGLVRPFLLADGPHGVRRQGEGGDALGIGTSVPATCFPPAVALGSTWDTALVRRVGAALGREAAALEVDVILGPGMNIKRSPLGGRNFEYLSEDPHLTGRLAAAYVEGVQSSGVGACVKHFAVNNQETDRMRVSAEVDQRALREVYLRPFEHVVRTARPAMVMSAYNSVNGVAASENPWLLTRVLREEWGFDGVVVSDWGAVNDRVAALRAGLDLEMPPTGTDAEVVAAVERGELDESVLDAVIDRLRRLAERVGAARTRAPEEELAVIRRDNAELAREAAARAAVLLTNDGVLPLDPSSDAVAVIGELARTPRFQGGGSSRIVPTGLSSALDALTRRLGAVRFAPGYAVDGVADEALVLEAVEAARDARVAVVFLGLPEHAESEGFDRTTIDLPADQVDLLERVAAVAPRVVVVLSNGGVVSVAGWQHHANAILEGWLLGQGGAEATADLLLGDRAPSGRLAETIPLRLSDHPSYLTFPGGDGVSVYGESTFVGYRHFDTLGRPVAFPFGHGLTYTRFEYADLRVTEAGEDGWEVTFSVANTGDRDGLEVAQLYAGLVEEHPTRPRSELRGFAKVELRPGETTTVTLPLPAADLRTWDVRGQRWALAAGDYAIRVGASSQDVRLEATVHSDGDRVLTPLTAQSTIAEWRADPAGREVLAALLGRTALGAAQSTVAPELVRMFLSIPLDKLRSFGLGVTAETVAGLVAQARAGQERLLATGAYRRP</sequence>
<dbReference type="Proteomes" id="UP000268727">
    <property type="component" value="Unassembled WGS sequence"/>
</dbReference>
<dbReference type="InterPro" id="IPR050288">
    <property type="entry name" value="Cellulose_deg_GH3"/>
</dbReference>
<evidence type="ECO:0000256" key="2">
    <source>
        <dbReference type="ARBA" id="ARBA00022801"/>
    </source>
</evidence>
<dbReference type="OrthoDB" id="3187421at2"/>
<dbReference type="InterPro" id="IPR026891">
    <property type="entry name" value="Fn3-like"/>
</dbReference>
<comment type="similarity">
    <text evidence="1 4">Belongs to the glycosyl hydrolase 3 family.</text>
</comment>
<keyword evidence="3" id="KW-0119">Carbohydrate metabolism</keyword>
<gene>
    <name evidence="6" type="ORF">EDD40_0005</name>
</gene>
<dbReference type="GO" id="GO:0004553">
    <property type="term" value="F:hydrolase activity, hydrolyzing O-glycosyl compounds"/>
    <property type="evidence" value="ECO:0007669"/>
    <property type="project" value="InterPro"/>
</dbReference>
<dbReference type="Pfam" id="PF01915">
    <property type="entry name" value="Glyco_hydro_3_C"/>
    <property type="match status" value="1"/>
</dbReference>
<dbReference type="PRINTS" id="PR00133">
    <property type="entry name" value="GLHYDRLASE3"/>
</dbReference>
<dbReference type="InterPro" id="IPR002772">
    <property type="entry name" value="Glyco_hydro_3_C"/>
</dbReference>
<dbReference type="SUPFAM" id="SSF51445">
    <property type="entry name" value="(Trans)glycosidases"/>
    <property type="match status" value="1"/>
</dbReference>
<keyword evidence="7" id="KW-1185">Reference proteome</keyword>
<proteinExistence type="inferred from homology"/>
<dbReference type="SUPFAM" id="SSF52279">
    <property type="entry name" value="Beta-D-glucan exohydrolase, C-terminal domain"/>
    <property type="match status" value="1"/>
</dbReference>
<accession>A0A3N1GWZ1</accession>
<keyword evidence="4" id="KW-0326">Glycosidase</keyword>
<organism evidence="6 7">
    <name type="scientific">Saccharothrix texasensis</name>
    <dbReference type="NCBI Taxonomy" id="103734"/>
    <lineage>
        <taxon>Bacteria</taxon>
        <taxon>Bacillati</taxon>
        <taxon>Actinomycetota</taxon>
        <taxon>Actinomycetes</taxon>
        <taxon>Pseudonocardiales</taxon>
        <taxon>Pseudonocardiaceae</taxon>
        <taxon>Saccharothrix</taxon>
    </lineage>
</organism>
<dbReference type="Gene3D" id="3.20.20.300">
    <property type="entry name" value="Glycoside hydrolase, family 3, N-terminal domain"/>
    <property type="match status" value="1"/>
</dbReference>
<dbReference type="AlphaFoldDB" id="A0A3N1GWZ1"/>
<dbReference type="EMBL" id="RJKM01000001">
    <property type="protein sequence ID" value="ROP34803.1"/>
    <property type="molecule type" value="Genomic_DNA"/>
</dbReference>
<dbReference type="InterPro" id="IPR036962">
    <property type="entry name" value="Glyco_hydro_3_N_sf"/>
</dbReference>
<name>A0A3N1GWZ1_9PSEU</name>
<dbReference type="PANTHER" id="PTHR42715">
    <property type="entry name" value="BETA-GLUCOSIDASE"/>
    <property type="match status" value="1"/>
</dbReference>
<evidence type="ECO:0000256" key="4">
    <source>
        <dbReference type="RuleBase" id="RU361161"/>
    </source>
</evidence>
<comment type="caution">
    <text evidence="6">The sequence shown here is derived from an EMBL/GenBank/DDBJ whole genome shotgun (WGS) entry which is preliminary data.</text>
</comment>
<dbReference type="InterPro" id="IPR019800">
    <property type="entry name" value="Glyco_hydro_3_AS"/>
</dbReference>
<dbReference type="Gene3D" id="2.60.40.10">
    <property type="entry name" value="Immunoglobulins"/>
    <property type="match status" value="1"/>
</dbReference>
<evidence type="ECO:0000256" key="1">
    <source>
        <dbReference type="ARBA" id="ARBA00005336"/>
    </source>
</evidence>
<dbReference type="PROSITE" id="PS00775">
    <property type="entry name" value="GLYCOSYL_HYDROL_F3"/>
    <property type="match status" value="1"/>
</dbReference>
<dbReference type="Pfam" id="PF14310">
    <property type="entry name" value="Fn3-like"/>
    <property type="match status" value="1"/>
</dbReference>